<dbReference type="EMBL" id="VNHS01000011">
    <property type="protein sequence ID" value="TYP70710.1"/>
    <property type="molecule type" value="Genomic_DNA"/>
</dbReference>
<accession>A0A5S5BX41</accession>
<keyword evidence="1" id="KW-0812">Transmembrane</keyword>
<evidence type="ECO:0000256" key="1">
    <source>
        <dbReference type="SAM" id="Phobius"/>
    </source>
</evidence>
<evidence type="ECO:0000313" key="4">
    <source>
        <dbReference type="Proteomes" id="UP000323257"/>
    </source>
</evidence>
<protein>
    <submittedName>
        <fullName evidence="3">Copper amine oxidase-like protein</fullName>
    </submittedName>
</protein>
<dbReference type="InterPro" id="IPR012854">
    <property type="entry name" value="Cu_amine_oxidase-like_N"/>
</dbReference>
<keyword evidence="1" id="KW-1133">Transmembrane helix</keyword>
<proteinExistence type="predicted"/>
<gene>
    <name evidence="3" type="ORF">BCM02_111217</name>
</gene>
<dbReference type="RefSeq" id="WP_148932260.1">
    <property type="nucleotide sequence ID" value="NZ_VNHS01000011.1"/>
</dbReference>
<comment type="caution">
    <text evidence="3">The sequence shown here is derived from an EMBL/GenBank/DDBJ whole genome shotgun (WGS) entry which is preliminary data.</text>
</comment>
<keyword evidence="1" id="KW-0472">Membrane</keyword>
<feature type="domain" description="Copper amine oxidase-like N-terminal" evidence="2">
    <location>
        <begin position="404"/>
        <end position="485"/>
    </location>
</feature>
<sequence>MASEEILPKRSRFPKPRRTVSIRASQRMLAGFVSGSLVFAAVAVAFMVFIDPLQFYHKSWYTPVFSNEQRYQNPGLARNYDYDTIILGSSMTENFLPTVVDEELGGKTLKLSIRGSYAQEQNDIAQVAFQTGKVKKVLWGLDYFALKPADLDAQGPYPHYLYDDKFWNDYKYWFNVTPYRELAEGLYKRSSATDNAKRLMSLEYLYNWNYYVVYGKKYAMKTYQKALTDEAGFGNNEEPLEVVQNNFATYVESVVKAHPETEFYIYYPPYSILRQAVWRDLNIPRYEQQLTMKKWMFERFKQYPNVKVYDFQSEAEWTFNLDLFKDLSHHNMNVNTWITRAIGADDAKYRVTDANVDQFVTDLREQVEDVAVNAAGDLLRVPVRLADAPSKPVTFSAKVLRGQTNELLVPGKEAASALGAEMTYDAASKTMTLVRGDRELVITAGRNEATLNGDAVTVRTPVEIVGGRSMVPFVFFAETLGWKTETTAPDTMTKAITIQP</sequence>
<organism evidence="3 4">
    <name type="scientific">Paenibacillus methanolicus</name>
    <dbReference type="NCBI Taxonomy" id="582686"/>
    <lineage>
        <taxon>Bacteria</taxon>
        <taxon>Bacillati</taxon>
        <taxon>Bacillota</taxon>
        <taxon>Bacilli</taxon>
        <taxon>Bacillales</taxon>
        <taxon>Paenibacillaceae</taxon>
        <taxon>Paenibacillus</taxon>
    </lineage>
</organism>
<feature type="transmembrane region" description="Helical" evidence="1">
    <location>
        <begin position="28"/>
        <end position="50"/>
    </location>
</feature>
<evidence type="ECO:0000259" key="2">
    <source>
        <dbReference type="Pfam" id="PF07833"/>
    </source>
</evidence>
<dbReference type="InterPro" id="IPR036582">
    <property type="entry name" value="Mao_N_sf"/>
</dbReference>
<dbReference type="AlphaFoldDB" id="A0A5S5BX41"/>
<reference evidence="3 4" key="1">
    <citation type="submission" date="2019-07" db="EMBL/GenBank/DDBJ databases">
        <title>Genomic Encyclopedia of Type Strains, Phase III (KMG-III): the genomes of soil and plant-associated and newly described type strains.</title>
        <authorList>
            <person name="Whitman W."/>
        </authorList>
    </citation>
    <scope>NUCLEOTIDE SEQUENCE [LARGE SCALE GENOMIC DNA]</scope>
    <source>
        <strain evidence="3 4">BL24</strain>
    </source>
</reference>
<dbReference type="Pfam" id="PF07833">
    <property type="entry name" value="Cu_amine_oxidN1"/>
    <property type="match status" value="1"/>
</dbReference>
<name>A0A5S5BX41_9BACL</name>
<keyword evidence="4" id="KW-1185">Reference proteome</keyword>
<dbReference type="SUPFAM" id="SSF55383">
    <property type="entry name" value="Copper amine oxidase, domain N"/>
    <property type="match status" value="1"/>
</dbReference>
<dbReference type="Gene3D" id="3.30.457.10">
    <property type="entry name" value="Copper amine oxidase-like, N-terminal domain"/>
    <property type="match status" value="1"/>
</dbReference>
<dbReference type="OrthoDB" id="996097at2"/>
<dbReference type="SUPFAM" id="SSF52266">
    <property type="entry name" value="SGNH hydrolase"/>
    <property type="match status" value="1"/>
</dbReference>
<dbReference type="Proteomes" id="UP000323257">
    <property type="component" value="Unassembled WGS sequence"/>
</dbReference>
<evidence type="ECO:0000313" key="3">
    <source>
        <dbReference type="EMBL" id="TYP70710.1"/>
    </source>
</evidence>